<dbReference type="SUPFAM" id="SSF51126">
    <property type="entry name" value="Pectin lyase-like"/>
    <property type="match status" value="1"/>
</dbReference>
<dbReference type="OrthoDB" id="9804686at2"/>
<evidence type="ECO:0008006" key="7">
    <source>
        <dbReference type="Google" id="ProtNLM"/>
    </source>
</evidence>
<dbReference type="EMBL" id="SJPJ01000001">
    <property type="protein sequence ID" value="TWT81148.1"/>
    <property type="molecule type" value="Genomic_DNA"/>
</dbReference>
<feature type="transmembrane region" description="Helical" evidence="4">
    <location>
        <begin position="518"/>
        <end position="537"/>
    </location>
</feature>
<dbReference type="Proteomes" id="UP000315010">
    <property type="component" value="Unassembled WGS sequence"/>
</dbReference>
<dbReference type="InterPro" id="IPR011050">
    <property type="entry name" value="Pectin_lyase_fold/virulence"/>
</dbReference>
<gene>
    <name evidence="5" type="ORF">CA13_25960</name>
</gene>
<reference evidence="5 6" key="1">
    <citation type="submission" date="2019-02" db="EMBL/GenBank/DDBJ databases">
        <title>Deep-cultivation of Planctomycetes and their phenomic and genomic characterization uncovers novel biology.</title>
        <authorList>
            <person name="Wiegand S."/>
            <person name="Jogler M."/>
            <person name="Boedeker C."/>
            <person name="Pinto D."/>
            <person name="Vollmers J."/>
            <person name="Rivas-Marin E."/>
            <person name="Kohn T."/>
            <person name="Peeters S.H."/>
            <person name="Heuer A."/>
            <person name="Rast P."/>
            <person name="Oberbeckmann S."/>
            <person name="Bunk B."/>
            <person name="Jeske O."/>
            <person name="Meyerdierks A."/>
            <person name="Storesund J.E."/>
            <person name="Kallscheuer N."/>
            <person name="Luecker S."/>
            <person name="Lage O.M."/>
            <person name="Pohl T."/>
            <person name="Merkel B.J."/>
            <person name="Hornburger P."/>
            <person name="Mueller R.-W."/>
            <person name="Bruemmer F."/>
            <person name="Labrenz M."/>
            <person name="Spormann A.M."/>
            <person name="Op Den Camp H."/>
            <person name="Overmann J."/>
            <person name="Amann R."/>
            <person name="Jetten M.S.M."/>
            <person name="Mascher T."/>
            <person name="Medema M.H."/>
            <person name="Devos D.P."/>
            <person name="Kaster A.-K."/>
            <person name="Ovreas L."/>
            <person name="Rohde M."/>
            <person name="Galperin M.Y."/>
            <person name="Jogler C."/>
        </authorList>
    </citation>
    <scope>NUCLEOTIDE SEQUENCE [LARGE SCALE GENOMIC DNA]</scope>
    <source>
        <strain evidence="5 6">CA13</strain>
    </source>
</reference>
<keyword evidence="1" id="KW-0479">Metal-binding</keyword>
<evidence type="ECO:0000256" key="1">
    <source>
        <dbReference type="ARBA" id="ARBA00022723"/>
    </source>
</evidence>
<keyword evidence="4" id="KW-0812">Transmembrane</keyword>
<proteinExistence type="predicted"/>
<keyword evidence="2" id="KW-0325">Glycoprotein</keyword>
<name>A0A5C5Z186_9BACT</name>
<dbReference type="Gene3D" id="2.160.20.10">
    <property type="entry name" value="Single-stranded right-handed beta-helix, Pectin lyase-like"/>
    <property type="match status" value="1"/>
</dbReference>
<feature type="region of interest" description="Disordered" evidence="3">
    <location>
        <begin position="317"/>
        <end position="370"/>
    </location>
</feature>
<keyword evidence="4" id="KW-1133">Transmembrane helix</keyword>
<dbReference type="PANTHER" id="PTHR42970">
    <property type="entry name" value="PECTATE LYASE C-RELATED"/>
    <property type="match status" value="1"/>
</dbReference>
<dbReference type="InterPro" id="IPR012334">
    <property type="entry name" value="Pectin_lyas_fold"/>
</dbReference>
<sequence>MQKAILFGCWCIIEGICAVSSAQIPCFPGAEGFGTDTVHARGKQVFHVTRLDDEDKLQKLHYLKPGQLRYALAQAAEAGGGYIVFDVAGSIKLHRMAEIPSHTYVAGQTAPGSGIAIEGGALWIGTWKQDPAVYTAHDVVVRHVRYRGRAKAGSDAFNIIGVGTKNVVLDHVSVSFFQDGAADIVDGATDVTLQWCHFGDAADSGTDERYHGQPNLITKDANRVSIHHNLYTHTHSRTPWATSFFRIEDFQIEFSNNLVYDYRKYPSGFDAPKGIGNVVGNLYVPGSFSHADQGGPRPVIVGDNGFRIYLRDNLALSGTGHNNKGSDGQSFRGNDQHTQRGSPGEIVGTRQTSEEAESALMGKGPTTGPIRGVFETHDERFSSIPIVSYTPVKKNLNQVATYFGALPRDNTDKRVLRELSTRSGGWKLEIPDDKNVYAGDVRPDADLDGIDDRWEAKKGGDLNPHGHELDPNYENMEVYLNDLAQSLVADCVPVDLQNAEFFKVTAKPSSKPLDVRPFFLGFLGLGAVFLVFGYKYIYSLWQARASFLAKIYHS</sequence>
<feature type="compositionally biased region" description="Polar residues" evidence="3">
    <location>
        <begin position="319"/>
        <end position="333"/>
    </location>
</feature>
<protein>
    <recommendedName>
        <fullName evidence="7">Pectate lyase</fullName>
    </recommendedName>
</protein>
<evidence type="ECO:0000256" key="2">
    <source>
        <dbReference type="ARBA" id="ARBA00023180"/>
    </source>
</evidence>
<evidence type="ECO:0000313" key="6">
    <source>
        <dbReference type="Proteomes" id="UP000315010"/>
    </source>
</evidence>
<dbReference type="PANTHER" id="PTHR42970:SF1">
    <property type="entry name" value="PECTATE LYASE C-RELATED"/>
    <property type="match status" value="1"/>
</dbReference>
<dbReference type="GO" id="GO:0046872">
    <property type="term" value="F:metal ion binding"/>
    <property type="evidence" value="ECO:0007669"/>
    <property type="project" value="UniProtKB-KW"/>
</dbReference>
<evidence type="ECO:0000256" key="3">
    <source>
        <dbReference type="SAM" id="MobiDB-lite"/>
    </source>
</evidence>
<dbReference type="AlphaFoldDB" id="A0A5C5Z186"/>
<evidence type="ECO:0000256" key="4">
    <source>
        <dbReference type="SAM" id="Phobius"/>
    </source>
</evidence>
<keyword evidence="4" id="KW-0472">Membrane</keyword>
<evidence type="ECO:0000313" key="5">
    <source>
        <dbReference type="EMBL" id="TWT81148.1"/>
    </source>
</evidence>
<organism evidence="5 6">
    <name type="scientific">Novipirellula herctigrandis</name>
    <dbReference type="NCBI Taxonomy" id="2527986"/>
    <lineage>
        <taxon>Bacteria</taxon>
        <taxon>Pseudomonadati</taxon>
        <taxon>Planctomycetota</taxon>
        <taxon>Planctomycetia</taxon>
        <taxon>Pirellulales</taxon>
        <taxon>Pirellulaceae</taxon>
        <taxon>Novipirellula</taxon>
    </lineage>
</organism>
<accession>A0A5C5Z186</accession>
<dbReference type="RefSeq" id="WP_146396848.1">
    <property type="nucleotide sequence ID" value="NZ_SJPJ01000001.1"/>
</dbReference>
<comment type="caution">
    <text evidence="5">The sequence shown here is derived from an EMBL/GenBank/DDBJ whole genome shotgun (WGS) entry which is preliminary data.</text>
</comment>
<keyword evidence="6" id="KW-1185">Reference proteome</keyword>
<dbReference type="InterPro" id="IPR052063">
    <property type="entry name" value="Polysaccharide_Lyase_1"/>
</dbReference>